<feature type="compositionally biased region" description="Pro residues" evidence="1">
    <location>
        <begin position="172"/>
        <end position="183"/>
    </location>
</feature>
<dbReference type="EMBL" id="ML119820">
    <property type="protein sequence ID" value="RPA73480.1"/>
    <property type="molecule type" value="Genomic_DNA"/>
</dbReference>
<evidence type="ECO:0000313" key="3">
    <source>
        <dbReference type="Proteomes" id="UP000275078"/>
    </source>
</evidence>
<evidence type="ECO:0000313" key="2">
    <source>
        <dbReference type="EMBL" id="RPA73480.1"/>
    </source>
</evidence>
<organism evidence="2 3">
    <name type="scientific">Ascobolus immersus RN42</name>
    <dbReference type="NCBI Taxonomy" id="1160509"/>
    <lineage>
        <taxon>Eukaryota</taxon>
        <taxon>Fungi</taxon>
        <taxon>Dikarya</taxon>
        <taxon>Ascomycota</taxon>
        <taxon>Pezizomycotina</taxon>
        <taxon>Pezizomycetes</taxon>
        <taxon>Pezizales</taxon>
        <taxon>Ascobolaceae</taxon>
        <taxon>Ascobolus</taxon>
    </lineage>
</organism>
<gene>
    <name evidence="2" type="ORF">BJ508DRAFT_313791</name>
</gene>
<feature type="region of interest" description="Disordered" evidence="1">
    <location>
        <begin position="162"/>
        <end position="193"/>
    </location>
</feature>
<evidence type="ECO:0000256" key="1">
    <source>
        <dbReference type="SAM" id="MobiDB-lite"/>
    </source>
</evidence>
<accession>A0A3N4HNT7</accession>
<reference evidence="2 3" key="1">
    <citation type="journal article" date="2018" name="Nat. Ecol. Evol.">
        <title>Pezizomycetes genomes reveal the molecular basis of ectomycorrhizal truffle lifestyle.</title>
        <authorList>
            <person name="Murat C."/>
            <person name="Payen T."/>
            <person name="Noel B."/>
            <person name="Kuo A."/>
            <person name="Morin E."/>
            <person name="Chen J."/>
            <person name="Kohler A."/>
            <person name="Krizsan K."/>
            <person name="Balestrini R."/>
            <person name="Da Silva C."/>
            <person name="Montanini B."/>
            <person name="Hainaut M."/>
            <person name="Levati E."/>
            <person name="Barry K.W."/>
            <person name="Belfiori B."/>
            <person name="Cichocki N."/>
            <person name="Clum A."/>
            <person name="Dockter R.B."/>
            <person name="Fauchery L."/>
            <person name="Guy J."/>
            <person name="Iotti M."/>
            <person name="Le Tacon F."/>
            <person name="Lindquist E.A."/>
            <person name="Lipzen A."/>
            <person name="Malagnac F."/>
            <person name="Mello A."/>
            <person name="Molinier V."/>
            <person name="Miyauchi S."/>
            <person name="Poulain J."/>
            <person name="Riccioni C."/>
            <person name="Rubini A."/>
            <person name="Sitrit Y."/>
            <person name="Splivallo R."/>
            <person name="Traeger S."/>
            <person name="Wang M."/>
            <person name="Zifcakova L."/>
            <person name="Wipf D."/>
            <person name="Zambonelli A."/>
            <person name="Paolocci F."/>
            <person name="Nowrousian M."/>
            <person name="Ottonello S."/>
            <person name="Baldrian P."/>
            <person name="Spatafora J.W."/>
            <person name="Henrissat B."/>
            <person name="Nagy L.G."/>
            <person name="Aury J.M."/>
            <person name="Wincker P."/>
            <person name="Grigoriev I.V."/>
            <person name="Bonfante P."/>
            <person name="Martin F.M."/>
        </authorList>
    </citation>
    <scope>NUCLEOTIDE SEQUENCE [LARGE SCALE GENOMIC DNA]</scope>
    <source>
        <strain evidence="2 3">RN42</strain>
    </source>
</reference>
<dbReference type="Proteomes" id="UP000275078">
    <property type="component" value="Unassembled WGS sequence"/>
</dbReference>
<dbReference type="AlphaFoldDB" id="A0A3N4HNT7"/>
<proteinExistence type="predicted"/>
<name>A0A3N4HNT7_ASCIM</name>
<sequence>MSTAVGKKLASRRICKYCYIDLVDDDDEITHFFGCSHTHSTITVQRSREENPSSVTVTVRRAKDGNLYCPIEGCNYRVYEDKTFRSHIGGCGPNNSHGALRIVLKAEVKGRTKRAAHLEYTPVADTKAPAAPRVPFTISTPASVTLVDTSLEVPMSLTIEGRPRLSSVSPRVEPPAPVPPPPQVTNKRKASNDDLRASLLAEYRKKVHAEMLRTLVDPDPDYQESSKRREMCKIWFEEGMEELRKTEKDV</sequence>
<keyword evidence="3" id="KW-1185">Reference proteome</keyword>
<protein>
    <submittedName>
        <fullName evidence="2">Uncharacterized protein</fullName>
    </submittedName>
</protein>